<accession>A0A428V1K6</accession>
<keyword evidence="2" id="KW-1185">Reference proteome</keyword>
<protein>
    <submittedName>
        <fullName evidence="1">Uncharacterized protein</fullName>
    </submittedName>
</protein>
<proteinExistence type="predicted"/>
<evidence type="ECO:0000313" key="1">
    <source>
        <dbReference type="EMBL" id="RSM20410.1"/>
    </source>
</evidence>
<organism evidence="1 2">
    <name type="scientific">Fusarium ambrosium</name>
    <dbReference type="NCBI Taxonomy" id="131363"/>
    <lineage>
        <taxon>Eukaryota</taxon>
        <taxon>Fungi</taxon>
        <taxon>Dikarya</taxon>
        <taxon>Ascomycota</taxon>
        <taxon>Pezizomycotina</taxon>
        <taxon>Sordariomycetes</taxon>
        <taxon>Hypocreomycetidae</taxon>
        <taxon>Hypocreales</taxon>
        <taxon>Nectriaceae</taxon>
        <taxon>Fusarium</taxon>
        <taxon>Fusarium solani species complex</taxon>
    </lineage>
</organism>
<dbReference type="Proteomes" id="UP000288429">
    <property type="component" value="Unassembled WGS sequence"/>
</dbReference>
<reference evidence="1 2" key="1">
    <citation type="submission" date="2017-06" db="EMBL/GenBank/DDBJ databases">
        <title>Cmopartive genomic analysis of Ambrosia Fusariam Clade fungi.</title>
        <authorList>
            <person name="Stajich J.E."/>
            <person name="Carrillo J."/>
            <person name="Kijimoto T."/>
            <person name="Eskalen A."/>
            <person name="O'Donnell K."/>
            <person name="Kasson M."/>
        </authorList>
    </citation>
    <scope>NUCLEOTIDE SEQUENCE [LARGE SCALE GENOMIC DNA]</scope>
    <source>
        <strain evidence="1 2">NRRL 20438</strain>
    </source>
</reference>
<name>A0A428V1K6_9HYPO</name>
<dbReference type="EMBL" id="NIZV01000005">
    <property type="protein sequence ID" value="RSM20410.1"/>
    <property type="molecule type" value="Genomic_DNA"/>
</dbReference>
<gene>
    <name evidence="1" type="ORF">CDV31_000634</name>
</gene>
<evidence type="ECO:0000313" key="2">
    <source>
        <dbReference type="Proteomes" id="UP000288429"/>
    </source>
</evidence>
<comment type="caution">
    <text evidence="1">The sequence shown here is derived from an EMBL/GenBank/DDBJ whole genome shotgun (WGS) entry which is preliminary data.</text>
</comment>
<sequence length="236" mass="26149">MAAINHGADELIDASPCLRCLRQELRHMHKAIVDAEAMGAALPVKWNSVPCTFASANQRRCDLCEEQNRNCQPTLEMIDGNIKGMDATISNIRDLIDIQDQSPAAAIEEGDDVPHILPRSTRAGIVKALAKLGEAFNEMVTSHLREHGLLGSFGQDVMQSRENTYQDNVAARWEGIYQLGLLAWLPSGSLRLHAGDDGFREWNNAVQEFYRDITHVMEQSNIAQADISATLNNLPM</sequence>
<dbReference type="AlphaFoldDB" id="A0A428V1K6"/>